<keyword evidence="2" id="KW-1185">Reference proteome</keyword>
<sequence length="202" mass="22941">MSTDSCASNSPLLHSSRSSLDSFLPSSPLVFYQPFDMTLPSTPPPRPLLWIHEEERMLREGDMVQRSLYGRDEEAVVGEYLGQDTQIAVFQLQHTDLRAYCGLAFLEVPLPFAIIPPHLLYHSLPVLRSGDAFEDLCAAARRPYKWHWNAIGWNVAHIIRQLRLSPHIKIFRPLRGVRVIKVIMIVDVEQDKETVGAEGGEK</sequence>
<reference evidence="1" key="1">
    <citation type="submission" date="2021-03" db="EMBL/GenBank/DDBJ databases">
        <authorList>
            <consortium name="DOE Joint Genome Institute"/>
            <person name="Ahrendt S."/>
            <person name="Looney B.P."/>
            <person name="Miyauchi S."/>
            <person name="Morin E."/>
            <person name="Drula E."/>
            <person name="Courty P.E."/>
            <person name="Chicoki N."/>
            <person name="Fauchery L."/>
            <person name="Kohler A."/>
            <person name="Kuo A."/>
            <person name="Labutti K."/>
            <person name="Pangilinan J."/>
            <person name="Lipzen A."/>
            <person name="Riley R."/>
            <person name="Andreopoulos W."/>
            <person name="He G."/>
            <person name="Johnson J."/>
            <person name="Barry K.W."/>
            <person name="Grigoriev I.V."/>
            <person name="Nagy L."/>
            <person name="Hibbett D."/>
            <person name="Henrissat B."/>
            <person name="Matheny P.B."/>
            <person name="Labbe J."/>
            <person name="Martin F."/>
        </authorList>
    </citation>
    <scope>NUCLEOTIDE SEQUENCE</scope>
    <source>
        <strain evidence="1">HHB10654</strain>
    </source>
</reference>
<dbReference type="Proteomes" id="UP000814140">
    <property type="component" value="Unassembled WGS sequence"/>
</dbReference>
<organism evidence="1 2">
    <name type="scientific">Artomyces pyxidatus</name>
    <dbReference type="NCBI Taxonomy" id="48021"/>
    <lineage>
        <taxon>Eukaryota</taxon>
        <taxon>Fungi</taxon>
        <taxon>Dikarya</taxon>
        <taxon>Basidiomycota</taxon>
        <taxon>Agaricomycotina</taxon>
        <taxon>Agaricomycetes</taxon>
        <taxon>Russulales</taxon>
        <taxon>Auriscalpiaceae</taxon>
        <taxon>Artomyces</taxon>
    </lineage>
</organism>
<comment type="caution">
    <text evidence="1">The sequence shown here is derived from an EMBL/GenBank/DDBJ whole genome shotgun (WGS) entry which is preliminary data.</text>
</comment>
<gene>
    <name evidence="1" type="ORF">BV25DRAFT_1919478</name>
</gene>
<evidence type="ECO:0000313" key="1">
    <source>
        <dbReference type="EMBL" id="KAI0058277.1"/>
    </source>
</evidence>
<dbReference type="EMBL" id="MU277237">
    <property type="protein sequence ID" value="KAI0058277.1"/>
    <property type="molecule type" value="Genomic_DNA"/>
</dbReference>
<reference evidence="1" key="2">
    <citation type="journal article" date="2022" name="New Phytol.">
        <title>Evolutionary transition to the ectomycorrhizal habit in the genomes of a hyperdiverse lineage of mushroom-forming fungi.</title>
        <authorList>
            <person name="Looney B."/>
            <person name="Miyauchi S."/>
            <person name="Morin E."/>
            <person name="Drula E."/>
            <person name="Courty P.E."/>
            <person name="Kohler A."/>
            <person name="Kuo A."/>
            <person name="LaButti K."/>
            <person name="Pangilinan J."/>
            <person name="Lipzen A."/>
            <person name="Riley R."/>
            <person name="Andreopoulos W."/>
            <person name="He G."/>
            <person name="Johnson J."/>
            <person name="Nolan M."/>
            <person name="Tritt A."/>
            <person name="Barry K.W."/>
            <person name="Grigoriev I.V."/>
            <person name="Nagy L.G."/>
            <person name="Hibbett D."/>
            <person name="Henrissat B."/>
            <person name="Matheny P.B."/>
            <person name="Labbe J."/>
            <person name="Martin F.M."/>
        </authorList>
    </citation>
    <scope>NUCLEOTIDE SEQUENCE</scope>
    <source>
        <strain evidence="1">HHB10654</strain>
    </source>
</reference>
<accession>A0ACB8SPZ2</accession>
<name>A0ACB8SPZ2_9AGAM</name>
<protein>
    <submittedName>
        <fullName evidence="1">Uncharacterized protein</fullName>
    </submittedName>
</protein>
<evidence type="ECO:0000313" key="2">
    <source>
        <dbReference type="Proteomes" id="UP000814140"/>
    </source>
</evidence>
<proteinExistence type="predicted"/>